<dbReference type="PROSITE" id="PS50181">
    <property type="entry name" value="FBOX"/>
    <property type="match status" value="1"/>
</dbReference>
<dbReference type="InterPro" id="IPR057499">
    <property type="entry name" value="Kelch_FKB95"/>
</dbReference>
<dbReference type="AlphaFoldDB" id="A0A8T1XW53"/>
<gene>
    <name evidence="2" type="ORF">ISN44_As13g009100</name>
</gene>
<name>A0A8T1XW53_ARASU</name>
<keyword evidence="3" id="KW-1185">Reference proteome</keyword>
<evidence type="ECO:0000313" key="2">
    <source>
        <dbReference type="EMBL" id="KAG7536982.1"/>
    </source>
</evidence>
<sequence>MSSSSSNPSIAMKGKESSSVVTNMLCLPDDVLLNCLARVSRLYYPTLSLVSKRFRSLLAGKELYETRTLLGLIESCLYVSLVFPRSSKSRWFTLCGRPTRFPNPSSRWFTLCFSPCILTNRTKKSSGNVLVSVPAHNFFSPRHCITATIGSNVYIMSGGLRNNGMPSSKVFVMDCRSHTWHEAPSLRVARKYPLVSVLDWKLYVVEGIKYYDFSTSIEFFDPETRRREHVPSPGAEIRGTYIRKSVAFDGNLYLYGDKTVVYKPKENKWEALGDSMPLAEKVWKALKGLEEWCKLPKGCARMVNYGGNIVVLWEDFVSSIGSIKTKIWCAEIALERLNGQGIYGKVNWCYVVLTVPKSCSIEDVLVTTF</sequence>
<evidence type="ECO:0000259" key="1">
    <source>
        <dbReference type="PROSITE" id="PS50181"/>
    </source>
</evidence>
<dbReference type="EMBL" id="JAEFBJ010000013">
    <property type="protein sequence ID" value="KAG7536982.1"/>
    <property type="molecule type" value="Genomic_DNA"/>
</dbReference>
<dbReference type="SMART" id="SM00256">
    <property type="entry name" value="FBOX"/>
    <property type="match status" value="1"/>
</dbReference>
<dbReference type="OrthoDB" id="45365at2759"/>
<organism evidence="2 3">
    <name type="scientific">Arabidopsis suecica</name>
    <name type="common">Swedish thale-cress</name>
    <name type="synonym">Cardaminopsis suecica</name>
    <dbReference type="NCBI Taxonomy" id="45249"/>
    <lineage>
        <taxon>Eukaryota</taxon>
        <taxon>Viridiplantae</taxon>
        <taxon>Streptophyta</taxon>
        <taxon>Embryophyta</taxon>
        <taxon>Tracheophyta</taxon>
        <taxon>Spermatophyta</taxon>
        <taxon>Magnoliopsida</taxon>
        <taxon>eudicotyledons</taxon>
        <taxon>Gunneridae</taxon>
        <taxon>Pentapetalae</taxon>
        <taxon>rosids</taxon>
        <taxon>malvids</taxon>
        <taxon>Brassicales</taxon>
        <taxon>Brassicaceae</taxon>
        <taxon>Camelineae</taxon>
        <taxon>Arabidopsis</taxon>
    </lineage>
</organism>
<dbReference type="CDD" id="cd22152">
    <property type="entry name" value="F-box_AtAFR-like"/>
    <property type="match status" value="1"/>
</dbReference>
<accession>A0A8T1XW53</accession>
<protein>
    <submittedName>
        <fullName evidence="2">F-box domain</fullName>
    </submittedName>
</protein>
<dbReference type="PANTHER" id="PTHR24414:SF82">
    <property type="entry name" value="GALACTOSE OXIDASE_KELCH REPEAT SUPERFAMILY PROTEIN"/>
    <property type="match status" value="1"/>
</dbReference>
<evidence type="ECO:0000313" key="3">
    <source>
        <dbReference type="Proteomes" id="UP000694251"/>
    </source>
</evidence>
<dbReference type="PANTHER" id="PTHR24414">
    <property type="entry name" value="F-BOX/KELCH-REPEAT PROTEIN SKIP4"/>
    <property type="match status" value="1"/>
</dbReference>
<reference evidence="2 3" key="1">
    <citation type="submission" date="2020-12" db="EMBL/GenBank/DDBJ databases">
        <title>Concerted genomic and epigenomic changes stabilize Arabidopsis allopolyploids.</title>
        <authorList>
            <person name="Chen Z."/>
        </authorList>
    </citation>
    <scope>NUCLEOTIDE SEQUENCE [LARGE SCALE GENOMIC DNA]</scope>
    <source>
        <strain evidence="2">As9502</strain>
        <tissue evidence="2">Leaf</tissue>
    </source>
</reference>
<comment type="caution">
    <text evidence="2">The sequence shown here is derived from an EMBL/GenBank/DDBJ whole genome shotgun (WGS) entry which is preliminary data.</text>
</comment>
<dbReference type="Pfam" id="PF00646">
    <property type="entry name" value="F-box"/>
    <property type="match status" value="1"/>
</dbReference>
<dbReference type="Proteomes" id="UP000694251">
    <property type="component" value="Chromosome 13"/>
</dbReference>
<proteinExistence type="predicted"/>
<dbReference type="InterPro" id="IPR050354">
    <property type="entry name" value="F-box/kelch-repeat_ARATH"/>
</dbReference>
<dbReference type="InterPro" id="IPR001810">
    <property type="entry name" value="F-box_dom"/>
</dbReference>
<feature type="domain" description="F-box" evidence="1">
    <location>
        <begin position="21"/>
        <end position="67"/>
    </location>
</feature>
<dbReference type="Pfam" id="PF25210">
    <property type="entry name" value="Kelch_FKB95"/>
    <property type="match status" value="1"/>
</dbReference>